<reference evidence="2" key="1">
    <citation type="submission" date="2021-02" db="EMBL/GenBank/DDBJ databases">
        <title>Draft genome sequence of Microbispora sp. RL4-1S isolated from rice leaves in Thailand.</title>
        <authorList>
            <person name="Muangham S."/>
            <person name="Duangmal K."/>
        </authorList>
    </citation>
    <scope>NUCLEOTIDE SEQUENCE</scope>
    <source>
        <strain evidence="2">RL4-1S</strain>
    </source>
</reference>
<name>A0A941AJG0_9ACTN</name>
<dbReference type="Proteomes" id="UP000674234">
    <property type="component" value="Unassembled WGS sequence"/>
</dbReference>
<sequence length="198" mass="20573">MGSRARRAWIAVGGAFTAISVIVVAFAISDGIRVGHGFGGRSGPPPPRVMKTELSSRAYSLLASVVVVEAAGRTSVRVLPGPPGRLSVLRELTWYDDDRGGDLKETWENGRKLSVDLDCPRDECHATYTLTVPSGTRVEMRTPDGERSCLSEECAAQAAPAPPSPEVPPSAAPSPKAPSPAAPPSAAPLPDAPSPGTV</sequence>
<protein>
    <submittedName>
        <fullName evidence="2">Uncharacterized protein</fullName>
    </submittedName>
</protein>
<evidence type="ECO:0000313" key="2">
    <source>
        <dbReference type="EMBL" id="MBP2706300.1"/>
    </source>
</evidence>
<feature type="region of interest" description="Disordered" evidence="1">
    <location>
        <begin position="135"/>
        <end position="198"/>
    </location>
</feature>
<comment type="caution">
    <text evidence="2">The sequence shown here is derived from an EMBL/GenBank/DDBJ whole genome shotgun (WGS) entry which is preliminary data.</text>
</comment>
<feature type="compositionally biased region" description="Pro residues" evidence="1">
    <location>
        <begin position="160"/>
        <end position="198"/>
    </location>
</feature>
<dbReference type="RefSeq" id="WP_210157572.1">
    <property type="nucleotide sequence ID" value="NZ_JAFCNB010000011.1"/>
</dbReference>
<proteinExistence type="predicted"/>
<accession>A0A941AJG0</accession>
<evidence type="ECO:0000313" key="3">
    <source>
        <dbReference type="Proteomes" id="UP000674234"/>
    </source>
</evidence>
<evidence type="ECO:0000256" key="1">
    <source>
        <dbReference type="SAM" id="MobiDB-lite"/>
    </source>
</evidence>
<keyword evidence="3" id="KW-1185">Reference proteome</keyword>
<feature type="compositionally biased region" description="Basic and acidic residues" evidence="1">
    <location>
        <begin position="138"/>
        <end position="150"/>
    </location>
</feature>
<dbReference type="EMBL" id="JAFCNB010000011">
    <property type="protein sequence ID" value="MBP2706300.1"/>
    <property type="molecule type" value="Genomic_DNA"/>
</dbReference>
<gene>
    <name evidence="2" type="ORF">JOL79_21040</name>
</gene>
<dbReference type="AlphaFoldDB" id="A0A941AJG0"/>
<organism evidence="2 3">
    <name type="scientific">Microbispora oryzae</name>
    <dbReference type="NCBI Taxonomy" id="2806554"/>
    <lineage>
        <taxon>Bacteria</taxon>
        <taxon>Bacillati</taxon>
        <taxon>Actinomycetota</taxon>
        <taxon>Actinomycetes</taxon>
        <taxon>Streptosporangiales</taxon>
        <taxon>Streptosporangiaceae</taxon>
        <taxon>Microbispora</taxon>
    </lineage>
</organism>